<accession>A0A564K3R4</accession>
<dbReference type="EMBL" id="CABGHF010000012">
    <property type="protein sequence ID" value="VUS63779.1"/>
    <property type="molecule type" value="Genomic_DNA"/>
</dbReference>
<dbReference type="PANTHER" id="PTHR22916">
    <property type="entry name" value="GLYCOSYLTRANSFERASE"/>
    <property type="match status" value="1"/>
</dbReference>
<dbReference type="GO" id="GO:0016758">
    <property type="term" value="F:hexosyltransferase activity"/>
    <property type="evidence" value="ECO:0007669"/>
    <property type="project" value="UniProtKB-ARBA"/>
</dbReference>
<reference evidence="2 3" key="1">
    <citation type="submission" date="2019-07" db="EMBL/GenBank/DDBJ databases">
        <authorList>
            <person name="Brisse S."/>
            <person name="Rodrigues C."/>
            <person name="Thorpe H."/>
        </authorList>
    </citation>
    <scope>NUCLEOTIDE SEQUENCE [LARGE SCALE GENOMIC DNA]</scope>
    <source>
        <strain evidence="2">SB6408</strain>
    </source>
</reference>
<dbReference type="SUPFAM" id="SSF53448">
    <property type="entry name" value="Nucleotide-diphospho-sugar transferases"/>
    <property type="match status" value="1"/>
</dbReference>
<keyword evidence="2" id="KW-0808">Transferase</keyword>
<dbReference type="InterPro" id="IPR029044">
    <property type="entry name" value="Nucleotide-diphossugar_trans"/>
</dbReference>
<dbReference type="RefSeq" id="WP_142462782.1">
    <property type="nucleotide sequence ID" value="NZ_CABGHF010000012.1"/>
</dbReference>
<evidence type="ECO:0000313" key="2">
    <source>
        <dbReference type="EMBL" id="VUS63779.1"/>
    </source>
</evidence>
<evidence type="ECO:0000313" key="3">
    <source>
        <dbReference type="Proteomes" id="UP000318370"/>
    </source>
</evidence>
<dbReference type="PANTHER" id="PTHR22916:SF3">
    <property type="entry name" value="UDP-GLCNAC:BETAGAL BETA-1,3-N-ACETYLGLUCOSAMINYLTRANSFERASE-LIKE PROTEIN 1"/>
    <property type="match status" value="1"/>
</dbReference>
<protein>
    <submittedName>
        <fullName evidence="2">Glycosyltransferase EpsE</fullName>
    </submittedName>
</protein>
<dbReference type="Pfam" id="PF00535">
    <property type="entry name" value="Glycos_transf_2"/>
    <property type="match status" value="1"/>
</dbReference>
<dbReference type="Gene3D" id="3.90.550.10">
    <property type="entry name" value="Spore Coat Polysaccharide Biosynthesis Protein SpsA, Chain A"/>
    <property type="match status" value="1"/>
</dbReference>
<dbReference type="AlphaFoldDB" id="A0A564K3R4"/>
<feature type="domain" description="Glycosyltransferase 2-like" evidence="1">
    <location>
        <begin position="7"/>
        <end position="109"/>
    </location>
</feature>
<gene>
    <name evidence="2" type="primary">epsE_1</name>
    <name evidence="2" type="ORF">SB6408_00722</name>
</gene>
<dbReference type="InterPro" id="IPR001173">
    <property type="entry name" value="Glyco_trans_2-like"/>
</dbReference>
<name>A0A564K3R4_9ENTR</name>
<organism evidence="2 3">
    <name type="scientific">Klebsiella spallanzanii</name>
    <dbReference type="NCBI Taxonomy" id="2587528"/>
    <lineage>
        <taxon>Bacteria</taxon>
        <taxon>Pseudomonadati</taxon>
        <taxon>Pseudomonadota</taxon>
        <taxon>Gammaproteobacteria</taxon>
        <taxon>Enterobacterales</taxon>
        <taxon>Enterobacteriaceae</taxon>
        <taxon>Klebsiella/Raoultella group</taxon>
        <taxon>Klebsiella</taxon>
    </lineage>
</organism>
<dbReference type="Proteomes" id="UP000318370">
    <property type="component" value="Unassembled WGS sequence"/>
</dbReference>
<evidence type="ECO:0000259" key="1">
    <source>
        <dbReference type="Pfam" id="PF00535"/>
    </source>
</evidence>
<proteinExistence type="predicted"/>
<sequence length="347" mass="40202">MCKPLISVLMPVYNASLYLKEAIDSVLNQSESNFELILINDGSSDNSEEIILSYVDSRIRYIKNETNLGLIKSLNKGIELARGEFIARMDSDDISLPNRFKEQLEVFRTYIGIDIVNVKTLLIDDSGTKISDNRSTIQVGFEAIRLIQCFKNMISHPGVMVKTDLMKSYLYRDVESVEYIEDYDIWLRMLTDGHMCYTIEKVLLYYRLSTDGINRTKSKIQHERMFVICQQHLVFCGFSGISDAVLWNLLGENKSYSSSILYSTYNELTAYKKFILNKIPVSQQGQVDLEFWIRYRIFSICGRFIKKGNYIEKIGVLIFLLRKIKWFLMPQFIKKLSSSLSVKNSVN</sequence>